<dbReference type="EMBL" id="JAHHHN010000005">
    <property type="protein sequence ID" value="MBW4561801.1"/>
    <property type="molecule type" value="Genomic_DNA"/>
</dbReference>
<comment type="caution">
    <text evidence="2">The sequence shown here is derived from an EMBL/GenBank/DDBJ whole genome shotgun (WGS) entry which is preliminary data.</text>
</comment>
<dbReference type="AlphaFoldDB" id="A0A951PZ98"/>
<reference evidence="2" key="1">
    <citation type="submission" date="2021-05" db="EMBL/GenBank/DDBJ databases">
        <authorList>
            <person name="Pietrasiak N."/>
            <person name="Ward R."/>
            <person name="Stajich J.E."/>
            <person name="Kurbessoian T."/>
        </authorList>
    </citation>
    <scope>NUCLEOTIDE SEQUENCE</scope>
    <source>
        <strain evidence="2">JT2-VF2</strain>
    </source>
</reference>
<evidence type="ECO:0000313" key="3">
    <source>
        <dbReference type="Proteomes" id="UP000715781"/>
    </source>
</evidence>
<protein>
    <submittedName>
        <fullName evidence="2">DUF928 domain-containing protein</fullName>
    </submittedName>
</protein>
<gene>
    <name evidence="2" type="ORF">KME32_11725</name>
</gene>
<evidence type="ECO:0000256" key="1">
    <source>
        <dbReference type="SAM" id="MobiDB-lite"/>
    </source>
</evidence>
<dbReference type="Pfam" id="PF06051">
    <property type="entry name" value="DUF928"/>
    <property type="match status" value="1"/>
</dbReference>
<dbReference type="Proteomes" id="UP000715781">
    <property type="component" value="Unassembled WGS sequence"/>
</dbReference>
<evidence type="ECO:0000313" key="2">
    <source>
        <dbReference type="EMBL" id="MBW4561801.1"/>
    </source>
</evidence>
<organism evidence="2 3">
    <name type="scientific">Mojavia pulchra JT2-VF2</name>
    <dbReference type="NCBI Taxonomy" id="287848"/>
    <lineage>
        <taxon>Bacteria</taxon>
        <taxon>Bacillati</taxon>
        <taxon>Cyanobacteriota</taxon>
        <taxon>Cyanophyceae</taxon>
        <taxon>Nostocales</taxon>
        <taxon>Nostocaceae</taxon>
    </lineage>
</organism>
<sequence length="274" mass="30472">MKLTQEKLPRFSLTKTFIINLSLTASIASPTLANTQSTNSANYTLEIKQIPLISIQKDPPGRGTPPSQEGTGSRGDCLYKQDKPPLTRLVGGLHSKLTVNQHPTMWVYIPYTHQEAPSGKFSLQDENNEIYKTSFQLPDRPGIMSISLPSTVDALEPGKRYRWYLDITCPNTSNSQVSPSRTSLTGIVEIVTPSSALENELKSAVNGLERIKIYIKYGIWIDALTELAQLRLNQPQNSTFQKIWVELLTQPQIGLANVAKEPIIANFTASYLLK</sequence>
<proteinExistence type="predicted"/>
<reference evidence="2" key="2">
    <citation type="journal article" date="2022" name="Microbiol. Resour. Announc.">
        <title>Metagenome Sequencing to Explore Phylogenomics of Terrestrial Cyanobacteria.</title>
        <authorList>
            <person name="Ward R.D."/>
            <person name="Stajich J.E."/>
            <person name="Johansen J.R."/>
            <person name="Huntemann M."/>
            <person name="Clum A."/>
            <person name="Foster B."/>
            <person name="Foster B."/>
            <person name="Roux S."/>
            <person name="Palaniappan K."/>
            <person name="Varghese N."/>
            <person name="Mukherjee S."/>
            <person name="Reddy T.B.K."/>
            <person name="Daum C."/>
            <person name="Copeland A."/>
            <person name="Chen I.A."/>
            <person name="Ivanova N.N."/>
            <person name="Kyrpides N.C."/>
            <person name="Shapiro N."/>
            <person name="Eloe-Fadrosh E.A."/>
            <person name="Pietrasiak N."/>
        </authorList>
    </citation>
    <scope>NUCLEOTIDE SEQUENCE</scope>
    <source>
        <strain evidence="2">JT2-VF2</strain>
    </source>
</reference>
<name>A0A951PZ98_9NOST</name>
<accession>A0A951PZ98</accession>
<feature type="region of interest" description="Disordered" evidence="1">
    <location>
        <begin position="54"/>
        <end position="77"/>
    </location>
</feature>
<dbReference type="InterPro" id="IPR010328">
    <property type="entry name" value="DUF928"/>
</dbReference>